<dbReference type="InterPro" id="IPR058533">
    <property type="entry name" value="Cation_efflux_TM"/>
</dbReference>
<feature type="transmembrane region" description="Helical" evidence="7">
    <location>
        <begin position="158"/>
        <end position="177"/>
    </location>
</feature>
<evidence type="ECO:0000313" key="10">
    <source>
        <dbReference type="EMBL" id="SDC62727.1"/>
    </source>
</evidence>
<dbReference type="GO" id="GO:0008324">
    <property type="term" value="F:monoatomic cation transmembrane transporter activity"/>
    <property type="evidence" value="ECO:0007669"/>
    <property type="project" value="InterPro"/>
</dbReference>
<dbReference type="InterPro" id="IPR002524">
    <property type="entry name" value="Cation_efflux"/>
</dbReference>
<dbReference type="InterPro" id="IPR036837">
    <property type="entry name" value="Cation_efflux_CTD_sf"/>
</dbReference>
<evidence type="ECO:0000259" key="9">
    <source>
        <dbReference type="Pfam" id="PF16916"/>
    </source>
</evidence>
<feature type="transmembrane region" description="Helical" evidence="7">
    <location>
        <begin position="183"/>
        <end position="200"/>
    </location>
</feature>
<dbReference type="Gene3D" id="3.30.70.1350">
    <property type="entry name" value="Cation efflux protein, cytoplasmic domain"/>
    <property type="match status" value="1"/>
</dbReference>
<feature type="transmembrane region" description="Helical" evidence="7">
    <location>
        <begin position="14"/>
        <end position="33"/>
    </location>
</feature>
<feature type="transmembrane region" description="Helical" evidence="7">
    <location>
        <begin position="113"/>
        <end position="137"/>
    </location>
</feature>
<dbReference type="InterPro" id="IPR027470">
    <property type="entry name" value="Cation_efflux_CTD"/>
</dbReference>
<evidence type="ECO:0000256" key="4">
    <source>
        <dbReference type="ARBA" id="ARBA00022692"/>
    </source>
</evidence>
<dbReference type="InterPro" id="IPR027469">
    <property type="entry name" value="Cation_efflux_TMD_sf"/>
</dbReference>
<feature type="domain" description="Cation efflux protein cytoplasmic" evidence="9">
    <location>
        <begin position="212"/>
        <end position="287"/>
    </location>
</feature>
<dbReference type="EMBL" id="FMYI01000014">
    <property type="protein sequence ID" value="SDC62727.1"/>
    <property type="molecule type" value="Genomic_DNA"/>
</dbReference>
<evidence type="ECO:0000259" key="8">
    <source>
        <dbReference type="Pfam" id="PF01545"/>
    </source>
</evidence>
<evidence type="ECO:0000256" key="6">
    <source>
        <dbReference type="ARBA" id="ARBA00023136"/>
    </source>
</evidence>
<keyword evidence="3" id="KW-0813">Transport</keyword>
<comment type="similarity">
    <text evidence="2">Belongs to the cation diffusion facilitator (CDF) transporter (TC 2.A.4) family.</text>
</comment>
<dbReference type="PANTHER" id="PTHR43840:SF50">
    <property type="entry name" value="MANGANESE EFFLUX SYSTEM PROTEIN MNES"/>
    <property type="match status" value="1"/>
</dbReference>
<evidence type="ECO:0000313" key="11">
    <source>
        <dbReference type="Proteomes" id="UP000242949"/>
    </source>
</evidence>
<keyword evidence="6 7" id="KW-0472">Membrane</keyword>
<protein>
    <submittedName>
        <fullName evidence="10">Cation diffusion facilitator family transporter</fullName>
    </submittedName>
</protein>
<comment type="subcellular location">
    <subcellularLocation>
        <location evidence="1">Membrane</location>
        <topology evidence="1">Multi-pass membrane protein</topology>
    </subcellularLocation>
</comment>
<keyword evidence="4 7" id="KW-0812">Transmembrane</keyword>
<dbReference type="STRING" id="1612202.SAMN05421734_11420"/>
<dbReference type="PANTHER" id="PTHR43840">
    <property type="entry name" value="MITOCHONDRIAL METAL TRANSPORTER 1-RELATED"/>
    <property type="match status" value="1"/>
</dbReference>
<evidence type="ECO:0000256" key="3">
    <source>
        <dbReference type="ARBA" id="ARBA00022448"/>
    </source>
</evidence>
<proteinExistence type="inferred from homology"/>
<feature type="transmembrane region" description="Helical" evidence="7">
    <location>
        <begin position="45"/>
        <end position="62"/>
    </location>
</feature>
<dbReference type="NCBIfam" id="TIGR01297">
    <property type="entry name" value="CDF"/>
    <property type="match status" value="1"/>
</dbReference>
<dbReference type="SUPFAM" id="SSF160240">
    <property type="entry name" value="Cation efflux protein cytoplasmic domain-like"/>
    <property type="match status" value="1"/>
</dbReference>
<dbReference type="GO" id="GO:0016020">
    <property type="term" value="C:membrane"/>
    <property type="evidence" value="ECO:0007669"/>
    <property type="project" value="UniProtKB-SubCell"/>
</dbReference>
<dbReference type="Pfam" id="PF16916">
    <property type="entry name" value="ZT_dimer"/>
    <property type="match status" value="1"/>
</dbReference>
<dbReference type="InterPro" id="IPR050291">
    <property type="entry name" value="CDF_Transporter"/>
</dbReference>
<accession>A0A1G6N5P5</accession>
<dbReference type="Pfam" id="PF01545">
    <property type="entry name" value="Cation_efflux"/>
    <property type="match status" value="1"/>
</dbReference>
<sequence length="302" mass="33472">MMSRYDQLKKGERGAWVSIFAYLLLAIVKLLTAHITNSQALQADGLNNATDVVAAVAVLVGLRISRKPPDDDHHYGHFRAELIASLIASFIMVTVGFQVILNSFQRLFTTDTGTISMLAAYTALGSALFMLLIYVFNLKLSKKINSSSLYAAAQDNKSDALVSLGAFVGILGAQFGWYWLDPIAGIFVGFVIVYTAWEIFKNASHTLTDGYDEESVSTIRDFIEKDPDVIKVRDIKGRRHGNQTFLDIIILVDPTITVQKGHEITDRIELILNVQYNIPHAHIHVEPATVDPNEPVHNENSS</sequence>
<feature type="transmembrane region" description="Helical" evidence="7">
    <location>
        <begin position="82"/>
        <end position="101"/>
    </location>
</feature>
<evidence type="ECO:0000256" key="7">
    <source>
        <dbReference type="SAM" id="Phobius"/>
    </source>
</evidence>
<evidence type="ECO:0000256" key="2">
    <source>
        <dbReference type="ARBA" id="ARBA00008114"/>
    </source>
</evidence>
<gene>
    <name evidence="10" type="ORF">SAMN05421734_11420</name>
</gene>
<feature type="domain" description="Cation efflux protein transmembrane" evidence="8">
    <location>
        <begin position="16"/>
        <end position="207"/>
    </location>
</feature>
<evidence type="ECO:0000256" key="5">
    <source>
        <dbReference type="ARBA" id="ARBA00022989"/>
    </source>
</evidence>
<evidence type="ECO:0000256" key="1">
    <source>
        <dbReference type="ARBA" id="ARBA00004141"/>
    </source>
</evidence>
<dbReference type="Proteomes" id="UP000242949">
    <property type="component" value="Unassembled WGS sequence"/>
</dbReference>
<dbReference type="SUPFAM" id="SSF161111">
    <property type="entry name" value="Cation efflux protein transmembrane domain-like"/>
    <property type="match status" value="1"/>
</dbReference>
<keyword evidence="11" id="KW-1185">Reference proteome</keyword>
<keyword evidence="5 7" id="KW-1133">Transmembrane helix</keyword>
<name>A0A1G6N5P5_9BACI</name>
<organism evidence="10 11">
    <name type="scientific">Pelagirhabdus alkalitolerans</name>
    <dbReference type="NCBI Taxonomy" id="1612202"/>
    <lineage>
        <taxon>Bacteria</taxon>
        <taxon>Bacillati</taxon>
        <taxon>Bacillota</taxon>
        <taxon>Bacilli</taxon>
        <taxon>Bacillales</taxon>
        <taxon>Bacillaceae</taxon>
        <taxon>Pelagirhabdus</taxon>
    </lineage>
</organism>
<reference evidence="11" key="1">
    <citation type="submission" date="2016-09" db="EMBL/GenBank/DDBJ databases">
        <authorList>
            <person name="Varghese N."/>
            <person name="Submissions S."/>
        </authorList>
    </citation>
    <scope>NUCLEOTIDE SEQUENCE [LARGE SCALE GENOMIC DNA]</scope>
    <source>
        <strain evidence="11">S5</strain>
    </source>
</reference>
<dbReference type="Gene3D" id="1.20.1510.10">
    <property type="entry name" value="Cation efflux protein transmembrane domain"/>
    <property type="match status" value="1"/>
</dbReference>
<dbReference type="AlphaFoldDB" id="A0A1G6N5P5"/>
<dbReference type="FunFam" id="1.20.1510.10:FF:000006">
    <property type="entry name" value="Divalent cation efflux transporter"/>
    <property type="match status" value="1"/>
</dbReference>